<feature type="transmembrane region" description="Helical" evidence="2">
    <location>
        <begin position="43"/>
        <end position="65"/>
    </location>
</feature>
<reference evidence="3 4" key="1">
    <citation type="submission" date="2018-09" db="EMBL/GenBank/DDBJ databases">
        <authorList>
            <person name="Zhu H."/>
        </authorList>
    </citation>
    <scope>NUCLEOTIDE SEQUENCE [LARGE SCALE GENOMIC DNA]</scope>
    <source>
        <strain evidence="3 4">K2S05-167</strain>
    </source>
</reference>
<dbReference type="EMBL" id="QYUJ01000014">
    <property type="protein sequence ID" value="RJF72395.1"/>
    <property type="molecule type" value="Genomic_DNA"/>
</dbReference>
<dbReference type="AlphaFoldDB" id="A0A418V8G0"/>
<evidence type="ECO:0000256" key="2">
    <source>
        <dbReference type="SAM" id="Phobius"/>
    </source>
</evidence>
<gene>
    <name evidence="3" type="ORF">D3875_13390</name>
</gene>
<accession>A0A418V8G0</accession>
<dbReference type="Pfam" id="PF20540">
    <property type="entry name" value="DUF6755"/>
    <property type="match status" value="1"/>
</dbReference>
<dbReference type="Proteomes" id="UP000286287">
    <property type="component" value="Unassembled WGS sequence"/>
</dbReference>
<name>A0A418V8G0_9DEIO</name>
<comment type="caution">
    <text evidence="3">The sequence shown here is derived from an EMBL/GenBank/DDBJ whole genome shotgun (WGS) entry which is preliminary data.</text>
</comment>
<feature type="compositionally biased region" description="Pro residues" evidence="1">
    <location>
        <begin position="1"/>
        <end position="13"/>
    </location>
</feature>
<keyword evidence="2" id="KW-1133">Transmembrane helix</keyword>
<protein>
    <submittedName>
        <fullName evidence="3">Uncharacterized protein</fullName>
    </submittedName>
</protein>
<feature type="region of interest" description="Disordered" evidence="1">
    <location>
        <begin position="1"/>
        <end position="35"/>
    </location>
</feature>
<organism evidence="3 4">
    <name type="scientific">Deinococcus cavernae</name>
    <dbReference type="NCBI Taxonomy" id="2320857"/>
    <lineage>
        <taxon>Bacteria</taxon>
        <taxon>Thermotogati</taxon>
        <taxon>Deinococcota</taxon>
        <taxon>Deinococci</taxon>
        <taxon>Deinococcales</taxon>
        <taxon>Deinococcaceae</taxon>
        <taxon>Deinococcus</taxon>
    </lineage>
</organism>
<proteinExistence type="predicted"/>
<dbReference type="RefSeq" id="WP_119764487.1">
    <property type="nucleotide sequence ID" value="NZ_QYUJ01000014.1"/>
</dbReference>
<feature type="transmembrane region" description="Helical" evidence="2">
    <location>
        <begin position="77"/>
        <end position="99"/>
    </location>
</feature>
<keyword evidence="2" id="KW-0472">Membrane</keyword>
<sequence>MTRPDPAPRPINPQPANHALPSRPNTGAPRATRPRPQYAQRSLIIGLILSFVLIFWTVQLFILMTSLDAYLGHEHRLLWPAALSSLLLAALTLVLVRLIPREPRRD</sequence>
<evidence type="ECO:0000313" key="3">
    <source>
        <dbReference type="EMBL" id="RJF72395.1"/>
    </source>
</evidence>
<evidence type="ECO:0000313" key="4">
    <source>
        <dbReference type="Proteomes" id="UP000286287"/>
    </source>
</evidence>
<keyword evidence="2" id="KW-0812">Transmembrane</keyword>
<dbReference type="InterPro" id="IPR046643">
    <property type="entry name" value="DUF6755"/>
</dbReference>
<dbReference type="OrthoDB" id="73255at2"/>
<evidence type="ECO:0000256" key="1">
    <source>
        <dbReference type="SAM" id="MobiDB-lite"/>
    </source>
</evidence>
<keyword evidence="4" id="KW-1185">Reference proteome</keyword>